<dbReference type="CDD" id="cd00299">
    <property type="entry name" value="GST_C_family"/>
    <property type="match status" value="1"/>
</dbReference>
<dbReference type="SFLD" id="SFLDG00358">
    <property type="entry name" value="Main_(cytGST)"/>
    <property type="match status" value="1"/>
</dbReference>
<dbReference type="InterPro" id="IPR004046">
    <property type="entry name" value="GST_C"/>
</dbReference>
<reference evidence="4" key="1">
    <citation type="journal article" date="2019" name="bioRxiv">
        <title>The Genome of the Zebra Mussel, Dreissena polymorpha: A Resource for Invasive Species Research.</title>
        <authorList>
            <person name="McCartney M.A."/>
            <person name="Auch B."/>
            <person name="Kono T."/>
            <person name="Mallez S."/>
            <person name="Zhang Y."/>
            <person name="Obille A."/>
            <person name="Becker A."/>
            <person name="Abrahante J.E."/>
            <person name="Garbe J."/>
            <person name="Badalamenti J.P."/>
            <person name="Herman A."/>
            <person name="Mangelson H."/>
            <person name="Liachko I."/>
            <person name="Sullivan S."/>
            <person name="Sone E.D."/>
            <person name="Koren S."/>
            <person name="Silverstein K.A.T."/>
            <person name="Beckman K.B."/>
            <person name="Gohl D.M."/>
        </authorList>
    </citation>
    <scope>NUCLEOTIDE SEQUENCE</scope>
    <source>
        <strain evidence="4">Duluth1</strain>
        <tissue evidence="4">Whole animal</tissue>
    </source>
</reference>
<evidence type="ECO:0008006" key="6">
    <source>
        <dbReference type="Google" id="ProtNLM"/>
    </source>
</evidence>
<dbReference type="PROSITE" id="PS50405">
    <property type="entry name" value="GST_CTER"/>
    <property type="match status" value="1"/>
</dbReference>
<dbReference type="SFLD" id="SFLDS00019">
    <property type="entry name" value="Glutathione_Transferase_(cytos"/>
    <property type="match status" value="1"/>
</dbReference>
<evidence type="ECO:0000259" key="3">
    <source>
        <dbReference type="PROSITE" id="PS50405"/>
    </source>
</evidence>
<evidence type="ECO:0000313" key="5">
    <source>
        <dbReference type="Proteomes" id="UP000828390"/>
    </source>
</evidence>
<gene>
    <name evidence="4" type="ORF">DPMN_129745</name>
</gene>
<dbReference type="SUPFAM" id="SSF47616">
    <property type="entry name" value="GST C-terminal domain-like"/>
    <property type="match status" value="1"/>
</dbReference>
<dbReference type="Gene3D" id="1.20.1050.10">
    <property type="match status" value="1"/>
</dbReference>
<dbReference type="PANTHER" id="PTHR44051:SF8">
    <property type="entry name" value="GLUTATHIONE S-TRANSFERASE GSTA"/>
    <property type="match status" value="1"/>
</dbReference>
<comment type="caution">
    <text evidence="4">The sequence shown here is derived from an EMBL/GenBank/DDBJ whole genome shotgun (WGS) entry which is preliminary data.</text>
</comment>
<feature type="domain" description="GST N-terminal" evidence="2">
    <location>
        <begin position="5"/>
        <end position="88"/>
    </location>
</feature>
<comment type="similarity">
    <text evidence="1">Belongs to the GST superfamily.</text>
</comment>
<evidence type="ECO:0000313" key="4">
    <source>
        <dbReference type="EMBL" id="KAH3827802.1"/>
    </source>
</evidence>
<dbReference type="Gene3D" id="3.40.30.10">
    <property type="entry name" value="Glutaredoxin"/>
    <property type="match status" value="1"/>
</dbReference>
<evidence type="ECO:0000256" key="1">
    <source>
        <dbReference type="ARBA" id="ARBA00007409"/>
    </source>
</evidence>
<dbReference type="PROSITE" id="PS50404">
    <property type="entry name" value="GST_NTER"/>
    <property type="match status" value="1"/>
</dbReference>
<dbReference type="OrthoDB" id="2309723at2759"/>
<dbReference type="EMBL" id="JAIWYP010000005">
    <property type="protein sequence ID" value="KAH3827802.1"/>
    <property type="molecule type" value="Genomic_DNA"/>
</dbReference>
<sequence length="226" mass="26120">MAANKDMFLWWGSGSPPCWKPMLVLAEKEMWESLPNKLISFDKKENKEADILAANPRGQVPTFKDGSLVVNESNAICMYLEEKYSNDSNRLLPVDVEERSQVYWRMFESGNIQSNITVPIVYSIWNTKPEDRNQAELDEKFTKAKEELGYWERTLTGRSYLVGDRFTMADVFFYPFLAFLVRLGATLREFPALKQYYDLISQRPTVQATWPPHWKEGSTAPILAAL</sequence>
<dbReference type="PANTHER" id="PTHR44051">
    <property type="entry name" value="GLUTATHIONE S-TRANSFERASE-RELATED"/>
    <property type="match status" value="1"/>
</dbReference>
<dbReference type="CDD" id="cd00570">
    <property type="entry name" value="GST_N_family"/>
    <property type="match status" value="1"/>
</dbReference>
<dbReference type="AlphaFoldDB" id="A0A9D4H3T1"/>
<proteinExistence type="inferred from homology"/>
<feature type="domain" description="GST C-terminal" evidence="3">
    <location>
        <begin position="95"/>
        <end position="221"/>
    </location>
</feature>
<keyword evidence="5" id="KW-1185">Reference proteome</keyword>
<name>A0A9D4H3T1_DREPO</name>
<organism evidence="4 5">
    <name type="scientific">Dreissena polymorpha</name>
    <name type="common">Zebra mussel</name>
    <name type="synonym">Mytilus polymorpha</name>
    <dbReference type="NCBI Taxonomy" id="45954"/>
    <lineage>
        <taxon>Eukaryota</taxon>
        <taxon>Metazoa</taxon>
        <taxon>Spiralia</taxon>
        <taxon>Lophotrochozoa</taxon>
        <taxon>Mollusca</taxon>
        <taxon>Bivalvia</taxon>
        <taxon>Autobranchia</taxon>
        <taxon>Heteroconchia</taxon>
        <taxon>Euheterodonta</taxon>
        <taxon>Imparidentia</taxon>
        <taxon>Neoheterodontei</taxon>
        <taxon>Myida</taxon>
        <taxon>Dreissenoidea</taxon>
        <taxon>Dreissenidae</taxon>
        <taxon>Dreissena</taxon>
    </lineage>
</organism>
<accession>A0A9D4H3T1</accession>
<dbReference type="InterPro" id="IPR036249">
    <property type="entry name" value="Thioredoxin-like_sf"/>
</dbReference>
<dbReference type="InterPro" id="IPR036282">
    <property type="entry name" value="Glutathione-S-Trfase_C_sf"/>
</dbReference>
<protein>
    <recommendedName>
        <fullName evidence="6">Glutathione S-transferase</fullName>
    </recommendedName>
</protein>
<reference evidence="4" key="2">
    <citation type="submission" date="2020-11" db="EMBL/GenBank/DDBJ databases">
        <authorList>
            <person name="McCartney M.A."/>
            <person name="Auch B."/>
            <person name="Kono T."/>
            <person name="Mallez S."/>
            <person name="Becker A."/>
            <person name="Gohl D.M."/>
            <person name="Silverstein K.A.T."/>
            <person name="Koren S."/>
            <person name="Bechman K.B."/>
            <person name="Herman A."/>
            <person name="Abrahante J.E."/>
            <person name="Garbe J."/>
        </authorList>
    </citation>
    <scope>NUCLEOTIDE SEQUENCE</scope>
    <source>
        <strain evidence="4">Duluth1</strain>
        <tissue evidence="4">Whole animal</tissue>
    </source>
</reference>
<dbReference type="Pfam" id="PF00043">
    <property type="entry name" value="GST_C"/>
    <property type="match status" value="1"/>
</dbReference>
<dbReference type="Pfam" id="PF13417">
    <property type="entry name" value="GST_N_3"/>
    <property type="match status" value="1"/>
</dbReference>
<dbReference type="InterPro" id="IPR040079">
    <property type="entry name" value="Glutathione_S-Trfase"/>
</dbReference>
<dbReference type="Proteomes" id="UP000828390">
    <property type="component" value="Unassembled WGS sequence"/>
</dbReference>
<dbReference type="InterPro" id="IPR010987">
    <property type="entry name" value="Glutathione-S-Trfase_C-like"/>
</dbReference>
<dbReference type="InterPro" id="IPR004045">
    <property type="entry name" value="Glutathione_S-Trfase_N"/>
</dbReference>
<evidence type="ECO:0000259" key="2">
    <source>
        <dbReference type="PROSITE" id="PS50404"/>
    </source>
</evidence>
<dbReference type="SUPFAM" id="SSF52833">
    <property type="entry name" value="Thioredoxin-like"/>
    <property type="match status" value="1"/>
</dbReference>